<evidence type="ECO:0000313" key="1">
    <source>
        <dbReference type="EMBL" id="GJE85265.1"/>
    </source>
</evidence>
<dbReference type="EMBL" id="BPQB01000002">
    <property type="protein sequence ID" value="GJE85265.1"/>
    <property type="molecule type" value="Genomic_DNA"/>
</dbReference>
<proteinExistence type="predicted"/>
<evidence type="ECO:0008006" key="3">
    <source>
        <dbReference type="Google" id="ProtNLM"/>
    </source>
</evidence>
<evidence type="ECO:0000313" key="2">
    <source>
        <dbReference type="Proteomes" id="UP000703269"/>
    </source>
</evidence>
<accession>A0A9P3FZM9</accession>
<gene>
    <name evidence="1" type="ORF">PsYK624_013440</name>
</gene>
<organism evidence="1 2">
    <name type="scientific">Phanerochaete sordida</name>
    <dbReference type="NCBI Taxonomy" id="48140"/>
    <lineage>
        <taxon>Eukaryota</taxon>
        <taxon>Fungi</taxon>
        <taxon>Dikarya</taxon>
        <taxon>Basidiomycota</taxon>
        <taxon>Agaricomycotina</taxon>
        <taxon>Agaricomycetes</taxon>
        <taxon>Polyporales</taxon>
        <taxon>Phanerochaetaceae</taxon>
        <taxon>Phanerochaete</taxon>
    </lineage>
</organism>
<keyword evidence="2" id="KW-1185">Reference proteome</keyword>
<reference evidence="1 2" key="1">
    <citation type="submission" date="2021-08" db="EMBL/GenBank/DDBJ databases">
        <title>Draft Genome Sequence of Phanerochaete sordida strain YK-624.</title>
        <authorList>
            <person name="Mori T."/>
            <person name="Dohra H."/>
            <person name="Suzuki T."/>
            <person name="Kawagishi H."/>
            <person name="Hirai H."/>
        </authorList>
    </citation>
    <scope>NUCLEOTIDE SEQUENCE [LARGE SCALE GENOMIC DNA]</scope>
    <source>
        <strain evidence="1 2">YK-624</strain>
    </source>
</reference>
<comment type="caution">
    <text evidence="1">The sequence shown here is derived from an EMBL/GenBank/DDBJ whole genome shotgun (WGS) entry which is preliminary data.</text>
</comment>
<sequence>MTPLSLDVVACILSFLAGDKSTLFFATLVSREWRRLAQIILFREINICVVQTVVLERFVNLVKARPELGIAIRDLQLSSTPARPSTHGAILTPVSSIRLEFCMLSQLLLSLPKLEFLSLRGLCCTWCSRTRLHDHTCIHDSSHPSLTGLVLDSLVALDVRAEPMRLLDVMPNVSYLFAAAQTASGWDPTNHPSARPRQRPLEYLSIAFPDKPDHLRDFTRRLPRNRQERCMHLFGLNAHFRSQAVRMLTRSQGTLERLALTFRLETTVGDPLDWEPFPFHKCARLRIIMLRFNLSFAQQTEMVRQTQVLRVLIAALPPTVTDIHLVLHLRDSLFVDQLLCLRSVQWRTLDYRLRVALPDTTLYVKVVHRAVGCRGEEVMNTWWTPEREVA</sequence>
<dbReference type="AlphaFoldDB" id="A0A9P3FZM9"/>
<protein>
    <recommendedName>
        <fullName evidence="3">F-box domain-containing protein</fullName>
    </recommendedName>
</protein>
<dbReference type="Proteomes" id="UP000703269">
    <property type="component" value="Unassembled WGS sequence"/>
</dbReference>
<name>A0A9P3FZM9_9APHY</name>